<reference evidence="1 2" key="1">
    <citation type="submission" date="2018-11" db="EMBL/GenBank/DDBJ databases">
        <title>Chryseotalea sanarue gen. nov., sp., nov., a member of the family Cytophagaceae, isolated from a brackish lake in Hamamatsu Japan.</title>
        <authorList>
            <person name="Maejima Y."/>
            <person name="Iino T."/>
            <person name="Muraguchi Y."/>
            <person name="Fukuda K."/>
            <person name="Ohkuma M."/>
            <person name="Moriuchi R."/>
            <person name="Dohra H."/>
            <person name="Kimbara K."/>
            <person name="Shintani M."/>
        </authorList>
    </citation>
    <scope>NUCLEOTIDE SEQUENCE [LARGE SCALE GENOMIC DNA]</scope>
    <source>
        <strain evidence="1 2">Ys</strain>
    </source>
</reference>
<dbReference type="OrthoDB" id="1493284at2"/>
<dbReference type="Proteomes" id="UP000288227">
    <property type="component" value="Unassembled WGS sequence"/>
</dbReference>
<evidence type="ECO:0000313" key="1">
    <source>
        <dbReference type="EMBL" id="GCC53700.1"/>
    </source>
</evidence>
<dbReference type="RefSeq" id="WP_127124355.1">
    <property type="nucleotide sequence ID" value="NZ_BHXQ01000012.1"/>
</dbReference>
<keyword evidence="2" id="KW-1185">Reference proteome</keyword>
<sequence length="162" mass="18309">MSYLVRKVNKAKWFQIDILKDDDVSADALTNCLKTTNNTLSVWRIDNEADLDSAILAIVANQDHLDTIDIVILEESSLEGYNINIVASPGETPVASLISAHRDLSQLTFSKIHDIKNHIVERIRNDKLKRYTVASLKKILNSAIERGLVKQEDLKESLRKKI</sequence>
<evidence type="ECO:0000313" key="2">
    <source>
        <dbReference type="Proteomes" id="UP000288227"/>
    </source>
</evidence>
<comment type="caution">
    <text evidence="1">The sequence shown here is derived from an EMBL/GenBank/DDBJ whole genome shotgun (WGS) entry which is preliminary data.</text>
</comment>
<organism evidence="1 2">
    <name type="scientific">Chryseotalea sanaruensis</name>
    <dbReference type="NCBI Taxonomy" id="2482724"/>
    <lineage>
        <taxon>Bacteria</taxon>
        <taxon>Pseudomonadati</taxon>
        <taxon>Bacteroidota</taxon>
        <taxon>Cytophagia</taxon>
        <taxon>Cytophagales</taxon>
        <taxon>Chryseotaleaceae</taxon>
        <taxon>Chryseotalea</taxon>
    </lineage>
</organism>
<name>A0A401UFS8_9BACT</name>
<dbReference type="AlphaFoldDB" id="A0A401UFS8"/>
<gene>
    <name evidence="1" type="ORF">SanaruYs_39450</name>
</gene>
<protein>
    <submittedName>
        <fullName evidence="1">Uncharacterized protein</fullName>
    </submittedName>
</protein>
<proteinExistence type="predicted"/>
<accession>A0A401UFS8</accession>
<dbReference type="EMBL" id="BHXQ01000012">
    <property type="protein sequence ID" value="GCC53700.1"/>
    <property type="molecule type" value="Genomic_DNA"/>
</dbReference>